<sequence length="121" mass="13693">MVAGEWDIYLVDEVRHWLDTLDANTHARVVQAIDLLAELGPGLGRPLVDTIHGSSIANLKELRPGTVRILFAFDPWRSSALLVAGDKSGRWKAWYQEAIPVAEHRYELYLKDRAREEEGKA</sequence>
<reference evidence="2" key="1">
    <citation type="submission" date="2016-06" db="EMBL/GenBank/DDBJ databases">
        <authorList>
            <person name="Varghese N."/>
            <person name="Submissions Spin"/>
        </authorList>
    </citation>
    <scope>NUCLEOTIDE SEQUENCE [LARGE SCALE GENOMIC DNA]</scope>
    <source>
        <strain evidence="2">DSM 45647</strain>
    </source>
</reference>
<dbReference type="STRING" id="745366.GA0070213_104160"/>
<accession>A0A1C5HYT5</accession>
<organism evidence="1 2">
    <name type="scientific">Micromonospora humi</name>
    <dbReference type="NCBI Taxonomy" id="745366"/>
    <lineage>
        <taxon>Bacteria</taxon>
        <taxon>Bacillati</taxon>
        <taxon>Actinomycetota</taxon>
        <taxon>Actinomycetes</taxon>
        <taxon>Micromonosporales</taxon>
        <taxon>Micromonosporaceae</taxon>
        <taxon>Micromonospora</taxon>
    </lineage>
</organism>
<name>A0A1C5HYT5_9ACTN</name>
<dbReference type="InterPro" id="IPR009241">
    <property type="entry name" value="HigB-like"/>
</dbReference>
<evidence type="ECO:0008006" key="3">
    <source>
        <dbReference type="Google" id="ProtNLM"/>
    </source>
</evidence>
<dbReference type="EMBL" id="FMDM01000004">
    <property type="protein sequence ID" value="SCG50761.1"/>
    <property type="molecule type" value="Genomic_DNA"/>
</dbReference>
<evidence type="ECO:0000313" key="1">
    <source>
        <dbReference type="EMBL" id="SCG50761.1"/>
    </source>
</evidence>
<dbReference type="OrthoDB" id="330810at2"/>
<keyword evidence="2" id="KW-1185">Reference proteome</keyword>
<evidence type="ECO:0000313" key="2">
    <source>
        <dbReference type="Proteomes" id="UP000199360"/>
    </source>
</evidence>
<protein>
    <recommendedName>
        <fullName evidence="3">DNA-binding protein</fullName>
    </recommendedName>
</protein>
<dbReference type="Proteomes" id="UP000199360">
    <property type="component" value="Unassembled WGS sequence"/>
</dbReference>
<proteinExistence type="predicted"/>
<dbReference type="AlphaFoldDB" id="A0A1C5HYT5"/>
<dbReference type="RefSeq" id="WP_091060662.1">
    <property type="nucleotide sequence ID" value="NZ_FMDM01000004.1"/>
</dbReference>
<dbReference type="Pfam" id="PF05973">
    <property type="entry name" value="Gp49"/>
    <property type="match status" value="1"/>
</dbReference>
<gene>
    <name evidence="1" type="ORF">GA0070213_104160</name>
</gene>